<gene>
    <name evidence="8" type="ORF">F4695_003215</name>
</gene>
<proteinExistence type="inferred from homology"/>
<keyword evidence="4" id="KW-0804">Transcription</keyword>
<dbReference type="Pfam" id="PF04542">
    <property type="entry name" value="Sigma70_r2"/>
    <property type="match status" value="1"/>
</dbReference>
<organism evidence="8 9">
    <name type="scientific">Rhizobium soli</name>
    <dbReference type="NCBI Taxonomy" id="424798"/>
    <lineage>
        <taxon>Bacteria</taxon>
        <taxon>Pseudomonadati</taxon>
        <taxon>Pseudomonadota</taxon>
        <taxon>Alphaproteobacteria</taxon>
        <taxon>Hyphomicrobiales</taxon>
        <taxon>Rhizobiaceae</taxon>
        <taxon>Rhizobium/Agrobacterium group</taxon>
        <taxon>Rhizobium</taxon>
    </lineage>
</organism>
<sequence>MDPNKRSFDVIAQLAALRRYARSLARNSVDAEDLVHDALVKAYEKRSTFHSGGNLRNWLLSIVHNTHLDGRRSALARRRRDDLFADDGSTATEPSYPAAQEHSVRLQQVREAFMTLPEDQREALQLVAVEDLSYQEAADTLGIPVGTLMSRISRARARLRSMEDDKGRGGHLKIVGGKDE</sequence>
<feature type="domain" description="RNA polymerase sigma factor 70 region 4 type 2" evidence="7">
    <location>
        <begin position="107"/>
        <end position="159"/>
    </location>
</feature>
<dbReference type="AlphaFoldDB" id="A0A7X0JNB8"/>
<feature type="region of interest" description="Disordered" evidence="5">
    <location>
        <begin position="161"/>
        <end position="180"/>
    </location>
</feature>
<dbReference type="InterPro" id="IPR013325">
    <property type="entry name" value="RNA_pol_sigma_r2"/>
</dbReference>
<dbReference type="RefSeq" id="WP_184655242.1">
    <property type="nucleotide sequence ID" value="NZ_JACHBU010000006.1"/>
</dbReference>
<dbReference type="Gene3D" id="1.10.1740.10">
    <property type="match status" value="1"/>
</dbReference>
<dbReference type="SUPFAM" id="SSF88659">
    <property type="entry name" value="Sigma3 and sigma4 domains of RNA polymerase sigma factors"/>
    <property type="match status" value="1"/>
</dbReference>
<evidence type="ECO:0000259" key="7">
    <source>
        <dbReference type="Pfam" id="PF08281"/>
    </source>
</evidence>
<dbReference type="NCBIfam" id="TIGR02937">
    <property type="entry name" value="sigma70-ECF"/>
    <property type="match status" value="1"/>
</dbReference>
<evidence type="ECO:0000256" key="2">
    <source>
        <dbReference type="ARBA" id="ARBA00023015"/>
    </source>
</evidence>
<reference evidence="8 9" key="1">
    <citation type="submission" date="2020-08" db="EMBL/GenBank/DDBJ databases">
        <title>The Agave Microbiome: Exploring the role of microbial communities in plant adaptations to desert environments.</title>
        <authorList>
            <person name="Partida-Martinez L.P."/>
        </authorList>
    </citation>
    <scope>NUCLEOTIDE SEQUENCE [LARGE SCALE GENOMIC DNA]</scope>
    <source>
        <strain evidence="8 9">AS3.12</strain>
    </source>
</reference>
<evidence type="ECO:0000256" key="5">
    <source>
        <dbReference type="SAM" id="MobiDB-lite"/>
    </source>
</evidence>
<dbReference type="InterPro" id="IPR014284">
    <property type="entry name" value="RNA_pol_sigma-70_dom"/>
</dbReference>
<dbReference type="Pfam" id="PF08281">
    <property type="entry name" value="Sigma70_r4_2"/>
    <property type="match status" value="1"/>
</dbReference>
<dbReference type="InterPro" id="IPR013324">
    <property type="entry name" value="RNA_pol_sigma_r3/r4-like"/>
</dbReference>
<protein>
    <submittedName>
        <fullName evidence="8">RNA polymerase sigma-70 factor (ECF subfamily)</fullName>
    </submittedName>
</protein>
<keyword evidence="2" id="KW-0805">Transcription regulation</keyword>
<dbReference type="EMBL" id="JACHBU010000006">
    <property type="protein sequence ID" value="MBB6509831.1"/>
    <property type="molecule type" value="Genomic_DNA"/>
</dbReference>
<evidence type="ECO:0000259" key="6">
    <source>
        <dbReference type="Pfam" id="PF04542"/>
    </source>
</evidence>
<feature type="domain" description="RNA polymerase sigma-70 region 2" evidence="6">
    <location>
        <begin position="15"/>
        <end position="74"/>
    </location>
</feature>
<dbReference type="InterPro" id="IPR007627">
    <property type="entry name" value="RNA_pol_sigma70_r2"/>
</dbReference>
<evidence type="ECO:0000256" key="4">
    <source>
        <dbReference type="ARBA" id="ARBA00023163"/>
    </source>
</evidence>
<evidence type="ECO:0000256" key="3">
    <source>
        <dbReference type="ARBA" id="ARBA00023082"/>
    </source>
</evidence>
<keyword evidence="9" id="KW-1185">Reference proteome</keyword>
<dbReference type="GO" id="GO:0006352">
    <property type="term" value="P:DNA-templated transcription initiation"/>
    <property type="evidence" value="ECO:0007669"/>
    <property type="project" value="InterPro"/>
</dbReference>
<dbReference type="SUPFAM" id="SSF88946">
    <property type="entry name" value="Sigma2 domain of RNA polymerase sigma factors"/>
    <property type="match status" value="1"/>
</dbReference>
<evidence type="ECO:0000256" key="1">
    <source>
        <dbReference type="ARBA" id="ARBA00010641"/>
    </source>
</evidence>
<dbReference type="CDD" id="cd06171">
    <property type="entry name" value="Sigma70_r4"/>
    <property type="match status" value="1"/>
</dbReference>
<dbReference type="PANTHER" id="PTHR43133:SF25">
    <property type="entry name" value="RNA POLYMERASE SIGMA FACTOR RFAY-RELATED"/>
    <property type="match status" value="1"/>
</dbReference>
<dbReference type="InterPro" id="IPR036388">
    <property type="entry name" value="WH-like_DNA-bd_sf"/>
</dbReference>
<dbReference type="GO" id="GO:0016987">
    <property type="term" value="F:sigma factor activity"/>
    <property type="evidence" value="ECO:0007669"/>
    <property type="project" value="UniProtKB-KW"/>
</dbReference>
<dbReference type="PANTHER" id="PTHR43133">
    <property type="entry name" value="RNA POLYMERASE ECF-TYPE SIGMA FACTO"/>
    <property type="match status" value="1"/>
</dbReference>
<dbReference type="GO" id="GO:0003677">
    <property type="term" value="F:DNA binding"/>
    <property type="evidence" value="ECO:0007669"/>
    <property type="project" value="InterPro"/>
</dbReference>
<dbReference type="InterPro" id="IPR039425">
    <property type="entry name" value="RNA_pol_sigma-70-like"/>
</dbReference>
<evidence type="ECO:0000313" key="8">
    <source>
        <dbReference type="EMBL" id="MBB6509831.1"/>
    </source>
</evidence>
<comment type="caution">
    <text evidence="8">The sequence shown here is derived from an EMBL/GenBank/DDBJ whole genome shotgun (WGS) entry which is preliminary data.</text>
</comment>
<accession>A0A7X0JNB8</accession>
<evidence type="ECO:0000313" key="9">
    <source>
        <dbReference type="Proteomes" id="UP000585437"/>
    </source>
</evidence>
<comment type="similarity">
    <text evidence="1">Belongs to the sigma-70 factor family. ECF subfamily.</text>
</comment>
<name>A0A7X0JNB8_9HYPH</name>
<dbReference type="InterPro" id="IPR013249">
    <property type="entry name" value="RNA_pol_sigma70_r4_t2"/>
</dbReference>
<dbReference type="NCBIfam" id="NF009164">
    <property type="entry name" value="PRK12511.1"/>
    <property type="match status" value="1"/>
</dbReference>
<dbReference type="Gene3D" id="1.10.10.10">
    <property type="entry name" value="Winged helix-like DNA-binding domain superfamily/Winged helix DNA-binding domain"/>
    <property type="match status" value="1"/>
</dbReference>
<dbReference type="Proteomes" id="UP000585437">
    <property type="component" value="Unassembled WGS sequence"/>
</dbReference>
<keyword evidence="3" id="KW-0731">Sigma factor</keyword>